<dbReference type="AlphaFoldDB" id="A0A765ECT6"/>
<evidence type="ECO:0000313" key="1">
    <source>
        <dbReference type="EMBL" id="HAG5258795.1"/>
    </source>
</evidence>
<dbReference type="EMBL" id="DAAYPZ010000041">
    <property type="protein sequence ID" value="HAG5258795.1"/>
    <property type="molecule type" value="Genomic_DNA"/>
</dbReference>
<accession>A0A765ECT6</accession>
<comment type="caution">
    <text evidence="1">The sequence shown here is derived from an EMBL/GenBank/DDBJ whole genome shotgun (WGS) entry which is preliminary data.</text>
</comment>
<protein>
    <submittedName>
        <fullName evidence="1">Ash family protein</fullName>
    </submittedName>
</protein>
<organism evidence="1">
    <name type="scientific">Salmonella enterica</name>
    <name type="common">Salmonella choleraesuis</name>
    <dbReference type="NCBI Taxonomy" id="28901"/>
    <lineage>
        <taxon>Bacteria</taxon>
        <taxon>Pseudomonadati</taxon>
        <taxon>Pseudomonadota</taxon>
        <taxon>Gammaproteobacteria</taxon>
        <taxon>Enterobacterales</taxon>
        <taxon>Enterobacteriaceae</taxon>
        <taxon>Salmonella</taxon>
    </lineage>
</organism>
<proteinExistence type="predicted"/>
<reference evidence="1" key="1">
    <citation type="journal article" date="2018" name="Genome Biol.">
        <title>SKESA: strategic k-mer extension for scrupulous assemblies.</title>
        <authorList>
            <person name="Souvorov A."/>
            <person name="Agarwala R."/>
            <person name="Lipman D.J."/>
        </authorList>
    </citation>
    <scope>NUCLEOTIDE SEQUENCE</scope>
    <source>
        <strain evidence="1">MA.CK_98/00001034</strain>
    </source>
</reference>
<sequence length="267" mass="29957">MPLRATSCYRYPAPHKTGAGIETPKQQVATPDAESVFFVVCHTSHSMAWCVLLIPVSIRIARMSTAHHAAHNGGMCGYRAGLAPSTDTRNHTSRHQRMVTLAGLPKGRPVPTCAGSLNPVNVTAPIEIETSRGDSIHMQVEAAAMATVPTQSHPVSARHNYVNKPFFIFRFWSPHLLMRDIIATSEKQARSRLRRPSWTLDKRYPIPVTDAVYQVVSLMRYTDGRRRTCQHREMWTSREQAEEHAARVAFMTDYVTVTADVVEVFHV</sequence>
<dbReference type="Pfam" id="PF10554">
    <property type="entry name" value="Phage_ASH"/>
    <property type="match status" value="1"/>
</dbReference>
<dbReference type="InterPro" id="IPR018880">
    <property type="entry name" value="Phage_P4_Ash"/>
</dbReference>
<name>A0A765ECT6_SALER</name>
<reference evidence="1" key="2">
    <citation type="submission" date="2020-02" db="EMBL/GenBank/DDBJ databases">
        <authorList>
            <consortium name="NCBI Pathogen Detection Project"/>
        </authorList>
    </citation>
    <scope>NUCLEOTIDE SEQUENCE</scope>
    <source>
        <strain evidence="1">MA.CK_98/00001034</strain>
    </source>
</reference>
<gene>
    <name evidence="1" type="ORF">G8577_005102</name>
</gene>